<dbReference type="PANTHER" id="PTHR37984:SF5">
    <property type="entry name" value="PROTEIN NYNRIN-LIKE"/>
    <property type="match status" value="1"/>
</dbReference>
<feature type="non-terminal residue" evidence="2">
    <location>
        <position position="1"/>
    </location>
</feature>
<feature type="region of interest" description="Disordered" evidence="1">
    <location>
        <begin position="164"/>
        <end position="199"/>
    </location>
</feature>
<dbReference type="InterPro" id="IPR050951">
    <property type="entry name" value="Retrovirus_Pol_polyprotein"/>
</dbReference>
<accession>A0A0A9YE87</accession>
<protein>
    <submittedName>
        <fullName evidence="2">Gag-Pro polyprotein</fullName>
    </submittedName>
</protein>
<reference evidence="2" key="1">
    <citation type="journal article" date="2014" name="PLoS ONE">
        <title>Transcriptome-Based Identification of ABC Transporters in the Western Tarnished Plant Bug Lygus hesperus.</title>
        <authorList>
            <person name="Hull J.J."/>
            <person name="Chaney K."/>
            <person name="Geib S.M."/>
            <person name="Fabrick J.A."/>
            <person name="Brent C.S."/>
            <person name="Walsh D."/>
            <person name="Lavine L.C."/>
        </authorList>
    </citation>
    <scope>NUCLEOTIDE SEQUENCE</scope>
</reference>
<proteinExistence type="predicted"/>
<evidence type="ECO:0000256" key="1">
    <source>
        <dbReference type="SAM" id="MobiDB-lite"/>
    </source>
</evidence>
<dbReference type="EMBL" id="GBHO01013125">
    <property type="protein sequence ID" value="JAG30479.1"/>
    <property type="molecule type" value="Transcribed_RNA"/>
</dbReference>
<reference evidence="2" key="2">
    <citation type="submission" date="2014-07" db="EMBL/GenBank/DDBJ databases">
        <authorList>
            <person name="Hull J."/>
        </authorList>
    </citation>
    <scope>NUCLEOTIDE SEQUENCE</scope>
</reference>
<dbReference type="PANTHER" id="PTHR37984">
    <property type="entry name" value="PROTEIN CBG26694"/>
    <property type="match status" value="1"/>
</dbReference>
<name>A0A0A9YE87_LYGHE</name>
<organism evidence="2">
    <name type="scientific">Lygus hesperus</name>
    <name type="common">Western plant bug</name>
    <dbReference type="NCBI Taxonomy" id="30085"/>
    <lineage>
        <taxon>Eukaryota</taxon>
        <taxon>Metazoa</taxon>
        <taxon>Ecdysozoa</taxon>
        <taxon>Arthropoda</taxon>
        <taxon>Hexapoda</taxon>
        <taxon>Insecta</taxon>
        <taxon>Pterygota</taxon>
        <taxon>Neoptera</taxon>
        <taxon>Paraneoptera</taxon>
        <taxon>Hemiptera</taxon>
        <taxon>Heteroptera</taxon>
        <taxon>Panheteroptera</taxon>
        <taxon>Cimicomorpha</taxon>
        <taxon>Miridae</taxon>
        <taxon>Mirini</taxon>
        <taxon>Lygus</taxon>
    </lineage>
</organism>
<sequence length="327" mass="37548">SMVGRLREFTPANDWAIAKPRMNNFFEANGIKKDERKRALMLNALDEAAYKLITGLSSPKKPEELKYTELVDLFDKHFLPCESTFSHRFKFYNAIREPNESVNDWIARLRTIASDCAFGVNLTEQLKDRFVMGMSKGPIRSRLFEEDASTVSLDQLIKIATSKEAASKNSRTENEPEIKKEPVNYFSKNRKGSRSQASQRPLTQTKCSVCGGLNHKPEVCRYKDYKCNLCKNKGHLAKICSKKFNQNRKFIPGNNKNKTERSMENAHFVEEEMKGSDSDEPLYNICQGNQVSGYKVVMRINSVEIKFDLDTGCYSTIIPRKLFEEKF</sequence>
<dbReference type="Gene3D" id="4.10.60.10">
    <property type="entry name" value="Zinc finger, CCHC-type"/>
    <property type="match status" value="1"/>
</dbReference>
<feature type="compositionally biased region" description="Basic and acidic residues" evidence="1">
    <location>
        <begin position="170"/>
        <end position="182"/>
    </location>
</feature>
<feature type="non-terminal residue" evidence="2">
    <location>
        <position position="327"/>
    </location>
</feature>
<dbReference type="AlphaFoldDB" id="A0A0A9YE87"/>
<gene>
    <name evidence="2" type="primary">gag-pro_5</name>
    <name evidence="2" type="ORF">CM83_2251</name>
</gene>
<evidence type="ECO:0000313" key="2">
    <source>
        <dbReference type="EMBL" id="JAG30479.1"/>
    </source>
</evidence>